<dbReference type="AlphaFoldDB" id="A0A7W5E5V8"/>
<dbReference type="Proteomes" id="UP000536179">
    <property type="component" value="Unassembled WGS sequence"/>
</dbReference>
<proteinExistence type="predicted"/>
<comment type="caution">
    <text evidence="1">The sequence shown here is derived from an EMBL/GenBank/DDBJ whole genome shotgun (WGS) entry which is preliminary data.</text>
</comment>
<sequence>MVYNRGERKSPRKCKWNDSFELDAGNNGIGFVVGEHVQSHIRTNDAGSPRYQKITVPAPTLPESVKLEGKPKGVAIMEINGDSGHPEIVIIPEYEAQLWYLTLTGDGMFPRDWTSTLMDVPGPESGKKIDNAHLVDLDLDLNGNGNVDGDTDISTTEENGGWGVVWFENPATDERVRVGLRCYSASGALAGAVNGAPVAP</sequence>
<gene>
    <name evidence="1" type="ORF">FHS27_005697</name>
</gene>
<accession>A0A7W5E5V8</accession>
<name>A0A7W5E5V8_9BACT</name>
<protein>
    <submittedName>
        <fullName evidence="1">Uncharacterized protein</fullName>
    </submittedName>
</protein>
<evidence type="ECO:0000313" key="2">
    <source>
        <dbReference type="Proteomes" id="UP000536179"/>
    </source>
</evidence>
<dbReference type="EMBL" id="JACHXU010000028">
    <property type="protein sequence ID" value="MBB3209852.1"/>
    <property type="molecule type" value="Genomic_DNA"/>
</dbReference>
<evidence type="ECO:0000313" key="1">
    <source>
        <dbReference type="EMBL" id="MBB3209852.1"/>
    </source>
</evidence>
<dbReference type="RefSeq" id="WP_184308784.1">
    <property type="nucleotide sequence ID" value="NZ_JACHXU010000028.1"/>
</dbReference>
<reference evidence="1 2" key="1">
    <citation type="submission" date="2020-08" db="EMBL/GenBank/DDBJ databases">
        <title>Genomic Encyclopedia of Type Strains, Phase III (KMG-III): the genomes of soil and plant-associated and newly described type strains.</title>
        <authorList>
            <person name="Whitman W."/>
        </authorList>
    </citation>
    <scope>NUCLEOTIDE SEQUENCE [LARGE SCALE GENOMIC DNA]</scope>
    <source>
        <strain evidence="1 2">CECT 8075</strain>
    </source>
</reference>
<organism evidence="1 2">
    <name type="scientific">Aporhodopirellula rubra</name>
    <dbReference type="NCBI Taxonomy" id="980271"/>
    <lineage>
        <taxon>Bacteria</taxon>
        <taxon>Pseudomonadati</taxon>
        <taxon>Planctomycetota</taxon>
        <taxon>Planctomycetia</taxon>
        <taxon>Pirellulales</taxon>
        <taxon>Pirellulaceae</taxon>
        <taxon>Aporhodopirellula</taxon>
    </lineage>
</organism>
<keyword evidence="2" id="KW-1185">Reference proteome</keyword>